<comment type="caution">
    <text evidence="3">The sequence shown here is derived from an EMBL/GenBank/DDBJ whole genome shotgun (WGS) entry which is preliminary data.</text>
</comment>
<dbReference type="Pfam" id="PF06580">
    <property type="entry name" value="His_kinase"/>
    <property type="match status" value="1"/>
</dbReference>
<accession>A0A841ESU3</accession>
<feature type="transmembrane region" description="Helical" evidence="1">
    <location>
        <begin position="128"/>
        <end position="146"/>
    </location>
</feature>
<dbReference type="AlphaFoldDB" id="A0A841ESU3"/>
<dbReference type="RefSeq" id="WP_184131665.1">
    <property type="nucleotide sequence ID" value="NZ_JACHKT010000006.1"/>
</dbReference>
<dbReference type="GO" id="GO:0016020">
    <property type="term" value="C:membrane"/>
    <property type="evidence" value="ECO:0007669"/>
    <property type="project" value="InterPro"/>
</dbReference>
<feature type="transmembrane region" description="Helical" evidence="1">
    <location>
        <begin position="82"/>
        <end position="102"/>
    </location>
</feature>
<feature type="domain" description="Signal transduction histidine kinase internal region" evidence="2">
    <location>
        <begin position="173"/>
        <end position="250"/>
    </location>
</feature>
<dbReference type="PANTHER" id="PTHR34220:SF7">
    <property type="entry name" value="SENSOR HISTIDINE KINASE YPDA"/>
    <property type="match status" value="1"/>
</dbReference>
<dbReference type="EMBL" id="JACHKT010000006">
    <property type="protein sequence ID" value="MBB6002511.1"/>
    <property type="molecule type" value="Genomic_DNA"/>
</dbReference>
<sequence>MPKLSNISISYFKFIPLQKEHLYHLLVWGIYFTLTNFNFYLSTDGHFNLLGIFIGMLLVATVLFYANIYLIIPNFWAKKRYLGQLLGMILLTGIYIFLRYLLDFHFFPYLGKEYISYSSLSKQFFADSSWFATQYFLLSFGYWYAVDGIEKERENKRMAIELFEYKLLLNKLELDFLRQQISPHFVYNVLSSVYTKVYKQSPDAAEIIMLLSEIMSYSTGASKSDDEVPLEEELRNVGRFIELEKYRYGYDFIIDFQITGSPDSADQILPLILLTFIENAFKYGDRNNAERPITIKIEIDDDKLTFYCKNVIQQISPYKKSNKIGIANTQKRLAIKYPGKFYLSNTVEGDEYVVHFSLDLRY</sequence>
<name>A0A841ESU3_9BACT</name>
<dbReference type="GO" id="GO:0000155">
    <property type="term" value="F:phosphorelay sensor kinase activity"/>
    <property type="evidence" value="ECO:0007669"/>
    <property type="project" value="InterPro"/>
</dbReference>
<evidence type="ECO:0000259" key="2">
    <source>
        <dbReference type="Pfam" id="PF06580"/>
    </source>
</evidence>
<dbReference type="InterPro" id="IPR050640">
    <property type="entry name" value="Bact_2-comp_sensor_kinase"/>
</dbReference>
<organism evidence="3 4">
    <name type="scientific">Arcicella rosea</name>
    <dbReference type="NCBI Taxonomy" id="502909"/>
    <lineage>
        <taxon>Bacteria</taxon>
        <taxon>Pseudomonadati</taxon>
        <taxon>Bacteroidota</taxon>
        <taxon>Cytophagia</taxon>
        <taxon>Cytophagales</taxon>
        <taxon>Flectobacillaceae</taxon>
        <taxon>Arcicella</taxon>
    </lineage>
</organism>
<evidence type="ECO:0000313" key="3">
    <source>
        <dbReference type="EMBL" id="MBB6002511.1"/>
    </source>
</evidence>
<dbReference type="SUPFAM" id="SSF55874">
    <property type="entry name" value="ATPase domain of HSP90 chaperone/DNA topoisomerase II/histidine kinase"/>
    <property type="match status" value="1"/>
</dbReference>
<evidence type="ECO:0000256" key="1">
    <source>
        <dbReference type="SAM" id="Phobius"/>
    </source>
</evidence>
<dbReference type="Proteomes" id="UP000524404">
    <property type="component" value="Unassembled WGS sequence"/>
</dbReference>
<dbReference type="InterPro" id="IPR036890">
    <property type="entry name" value="HATPase_C_sf"/>
</dbReference>
<reference evidence="3 4" key="1">
    <citation type="submission" date="2020-08" db="EMBL/GenBank/DDBJ databases">
        <title>Functional genomics of gut bacteria from endangered species of beetles.</title>
        <authorList>
            <person name="Carlos-Shanley C."/>
        </authorList>
    </citation>
    <scope>NUCLEOTIDE SEQUENCE [LARGE SCALE GENOMIC DNA]</scope>
    <source>
        <strain evidence="3 4">S00070</strain>
    </source>
</reference>
<keyword evidence="1" id="KW-0812">Transmembrane</keyword>
<feature type="transmembrane region" description="Helical" evidence="1">
    <location>
        <begin position="21"/>
        <end position="41"/>
    </location>
</feature>
<keyword evidence="4" id="KW-1185">Reference proteome</keyword>
<dbReference type="InterPro" id="IPR010559">
    <property type="entry name" value="Sig_transdc_His_kin_internal"/>
</dbReference>
<gene>
    <name evidence="3" type="ORF">HNP25_001163</name>
</gene>
<proteinExistence type="predicted"/>
<protein>
    <recommendedName>
        <fullName evidence="2">Signal transduction histidine kinase internal region domain-containing protein</fullName>
    </recommendedName>
</protein>
<keyword evidence="1" id="KW-1133">Transmembrane helix</keyword>
<keyword evidence="1" id="KW-0472">Membrane</keyword>
<evidence type="ECO:0000313" key="4">
    <source>
        <dbReference type="Proteomes" id="UP000524404"/>
    </source>
</evidence>
<dbReference type="Gene3D" id="3.30.565.10">
    <property type="entry name" value="Histidine kinase-like ATPase, C-terminal domain"/>
    <property type="match status" value="1"/>
</dbReference>
<feature type="transmembrane region" description="Helical" evidence="1">
    <location>
        <begin position="47"/>
        <end position="70"/>
    </location>
</feature>
<dbReference type="PANTHER" id="PTHR34220">
    <property type="entry name" value="SENSOR HISTIDINE KINASE YPDA"/>
    <property type="match status" value="1"/>
</dbReference>